<dbReference type="GO" id="GO:0003964">
    <property type="term" value="F:RNA-directed DNA polymerase activity"/>
    <property type="evidence" value="ECO:0007669"/>
    <property type="project" value="UniProtKB-KW"/>
</dbReference>
<name>A0A5E4N7K1_9HEMI</name>
<dbReference type="PROSITE" id="PS50878">
    <property type="entry name" value="RT_POL"/>
    <property type="match status" value="1"/>
</dbReference>
<keyword evidence="2" id="KW-0808">Transferase</keyword>
<dbReference type="EMBL" id="CABPRJ010001906">
    <property type="protein sequence ID" value="VVC40630.1"/>
    <property type="molecule type" value="Genomic_DNA"/>
</dbReference>
<evidence type="ECO:0000313" key="3">
    <source>
        <dbReference type="Proteomes" id="UP000325440"/>
    </source>
</evidence>
<keyword evidence="2" id="KW-0548">Nucleotidyltransferase</keyword>
<evidence type="ECO:0000313" key="2">
    <source>
        <dbReference type="EMBL" id="VVC40630.1"/>
    </source>
</evidence>
<gene>
    <name evidence="2" type="ORF">CINCED_3A009762</name>
</gene>
<dbReference type="OrthoDB" id="6627741at2759"/>
<dbReference type="Proteomes" id="UP000325440">
    <property type="component" value="Unassembled WGS sequence"/>
</dbReference>
<keyword evidence="2" id="KW-0695">RNA-directed DNA polymerase</keyword>
<dbReference type="InterPro" id="IPR000477">
    <property type="entry name" value="RT_dom"/>
</dbReference>
<evidence type="ECO:0000259" key="1">
    <source>
        <dbReference type="PROSITE" id="PS50878"/>
    </source>
</evidence>
<protein>
    <submittedName>
        <fullName evidence="2">Reverse transcriptase domain</fullName>
    </submittedName>
</protein>
<proteinExistence type="predicted"/>
<feature type="domain" description="Reverse transcriptase" evidence="1">
    <location>
        <begin position="1"/>
        <end position="108"/>
    </location>
</feature>
<reference evidence="2 3" key="1">
    <citation type="submission" date="2019-08" db="EMBL/GenBank/DDBJ databases">
        <authorList>
            <person name="Alioto T."/>
            <person name="Alioto T."/>
            <person name="Gomez Garrido J."/>
        </authorList>
    </citation>
    <scope>NUCLEOTIDE SEQUENCE [LARGE SCALE GENOMIC DNA]</scope>
</reference>
<accession>A0A5E4N7K1</accession>
<sequence length="122" mass="13894">MVEVRTGLRQNDALSPILLNVILEKAIREIKIGRDEGVIMDRTYFGLLAYADDIVLLGEKEQKVVDLCSRLIKGSYMANNAGRCEGRRRTDYMFSSGEYCAKYMDLYMIRILKDGGKDTTEN</sequence>
<keyword evidence="3" id="KW-1185">Reference proteome</keyword>
<dbReference type="AlphaFoldDB" id="A0A5E4N7K1"/>
<organism evidence="2 3">
    <name type="scientific">Cinara cedri</name>
    <dbReference type="NCBI Taxonomy" id="506608"/>
    <lineage>
        <taxon>Eukaryota</taxon>
        <taxon>Metazoa</taxon>
        <taxon>Ecdysozoa</taxon>
        <taxon>Arthropoda</taxon>
        <taxon>Hexapoda</taxon>
        <taxon>Insecta</taxon>
        <taxon>Pterygota</taxon>
        <taxon>Neoptera</taxon>
        <taxon>Paraneoptera</taxon>
        <taxon>Hemiptera</taxon>
        <taxon>Sternorrhyncha</taxon>
        <taxon>Aphidomorpha</taxon>
        <taxon>Aphidoidea</taxon>
        <taxon>Aphididae</taxon>
        <taxon>Lachninae</taxon>
        <taxon>Cinara</taxon>
    </lineage>
</organism>